<evidence type="ECO:0000313" key="4">
    <source>
        <dbReference type="Proteomes" id="UP001551584"/>
    </source>
</evidence>
<dbReference type="InterPro" id="IPR013094">
    <property type="entry name" value="AB_hydrolase_3"/>
</dbReference>
<accession>A0ABV3EUT4</accession>
<dbReference type="PANTHER" id="PTHR48081">
    <property type="entry name" value="AB HYDROLASE SUPERFAMILY PROTEIN C4A8.06C"/>
    <property type="match status" value="1"/>
</dbReference>
<proteinExistence type="predicted"/>
<dbReference type="PANTHER" id="PTHR48081:SF8">
    <property type="entry name" value="ALPHA_BETA HYDROLASE FOLD-3 DOMAIN-CONTAINING PROTEIN-RELATED"/>
    <property type="match status" value="1"/>
</dbReference>
<evidence type="ECO:0000259" key="2">
    <source>
        <dbReference type="Pfam" id="PF07859"/>
    </source>
</evidence>
<dbReference type="EMBL" id="JBEZNA010000059">
    <property type="protein sequence ID" value="MEU9579929.1"/>
    <property type="molecule type" value="Genomic_DNA"/>
</dbReference>
<dbReference type="GO" id="GO:0016787">
    <property type="term" value="F:hydrolase activity"/>
    <property type="evidence" value="ECO:0007669"/>
    <property type="project" value="UniProtKB-KW"/>
</dbReference>
<dbReference type="RefSeq" id="WP_359275247.1">
    <property type="nucleotide sequence ID" value="NZ_JBEZNA010000059.1"/>
</dbReference>
<dbReference type="InterPro" id="IPR029058">
    <property type="entry name" value="AB_hydrolase_fold"/>
</dbReference>
<sequence length="324" mass="34332">MRPDQLHPAIRHRIRFLPSIPAGPLGRVIGRAVRARLPEGRLPEGVLSGLVGDLPGGPSRLYVPAPGTPRTGAALLWIHGGGLVSGSAAQDHQWAGRLCAALGVVVVSAEYRLAPEHPYPVPLDDCRAVWEWLLEHAGDLGVDTGRLAVGGQSAGGGLAAALAQRLRDEGGPQPAAQWLFCPMLDDRTAADRALDGIRHPVWDNRSNRAGWASYLGVEPGATEPAPPGHAVPARRRDLAGLPPAWIGVGDADLFHQEDCAYAERLRAAGVDTVLDVMPGAPHGVETLAGEVPWVRAYVGRARDWLADRLADRPADRPVDGPQGN</sequence>
<organism evidence="3 4">
    <name type="scientific">Streptomyces chilikensis</name>
    <dbReference type="NCBI Taxonomy" id="1194079"/>
    <lineage>
        <taxon>Bacteria</taxon>
        <taxon>Bacillati</taxon>
        <taxon>Actinomycetota</taxon>
        <taxon>Actinomycetes</taxon>
        <taxon>Kitasatosporales</taxon>
        <taxon>Streptomycetaceae</taxon>
        <taxon>Streptomyces</taxon>
    </lineage>
</organism>
<evidence type="ECO:0000313" key="3">
    <source>
        <dbReference type="EMBL" id="MEU9579929.1"/>
    </source>
</evidence>
<keyword evidence="4" id="KW-1185">Reference proteome</keyword>
<comment type="caution">
    <text evidence="3">The sequence shown here is derived from an EMBL/GenBank/DDBJ whole genome shotgun (WGS) entry which is preliminary data.</text>
</comment>
<evidence type="ECO:0000256" key="1">
    <source>
        <dbReference type="ARBA" id="ARBA00022801"/>
    </source>
</evidence>
<reference evidence="3 4" key="1">
    <citation type="submission" date="2024-06" db="EMBL/GenBank/DDBJ databases">
        <title>The Natural Products Discovery Center: Release of the First 8490 Sequenced Strains for Exploring Actinobacteria Biosynthetic Diversity.</title>
        <authorList>
            <person name="Kalkreuter E."/>
            <person name="Kautsar S.A."/>
            <person name="Yang D."/>
            <person name="Bader C.D."/>
            <person name="Teijaro C.N."/>
            <person name="Fluegel L."/>
            <person name="Davis C.M."/>
            <person name="Simpson J.R."/>
            <person name="Lauterbach L."/>
            <person name="Steele A.D."/>
            <person name="Gui C."/>
            <person name="Meng S."/>
            <person name="Li G."/>
            <person name="Viehrig K."/>
            <person name="Ye F."/>
            <person name="Su P."/>
            <person name="Kiefer A.F."/>
            <person name="Nichols A."/>
            <person name="Cepeda A.J."/>
            <person name="Yan W."/>
            <person name="Fan B."/>
            <person name="Jiang Y."/>
            <person name="Adhikari A."/>
            <person name="Zheng C.-J."/>
            <person name="Schuster L."/>
            <person name="Cowan T.M."/>
            <person name="Smanski M.J."/>
            <person name="Chevrette M.G."/>
            <person name="De Carvalho L.P.S."/>
            <person name="Shen B."/>
        </authorList>
    </citation>
    <scope>NUCLEOTIDE SEQUENCE [LARGE SCALE GENOMIC DNA]</scope>
    <source>
        <strain evidence="3 4">NPDC048117</strain>
    </source>
</reference>
<dbReference type="SUPFAM" id="SSF53474">
    <property type="entry name" value="alpha/beta-Hydrolases"/>
    <property type="match status" value="1"/>
</dbReference>
<dbReference type="Gene3D" id="3.40.50.1820">
    <property type="entry name" value="alpha/beta hydrolase"/>
    <property type="match status" value="1"/>
</dbReference>
<protein>
    <submittedName>
        <fullName evidence="3">Alpha/beta hydrolase</fullName>
    </submittedName>
</protein>
<keyword evidence="1 3" id="KW-0378">Hydrolase</keyword>
<gene>
    <name evidence="3" type="ORF">AB0D95_22105</name>
</gene>
<dbReference type="Pfam" id="PF07859">
    <property type="entry name" value="Abhydrolase_3"/>
    <property type="match status" value="1"/>
</dbReference>
<dbReference type="InterPro" id="IPR050300">
    <property type="entry name" value="GDXG_lipolytic_enzyme"/>
</dbReference>
<name>A0ABV3EUT4_9ACTN</name>
<feature type="domain" description="Alpha/beta hydrolase fold-3" evidence="2">
    <location>
        <begin position="75"/>
        <end position="284"/>
    </location>
</feature>
<dbReference type="Proteomes" id="UP001551584">
    <property type="component" value="Unassembled WGS sequence"/>
</dbReference>